<evidence type="ECO:0000259" key="2">
    <source>
        <dbReference type="PROSITE" id="PS50835"/>
    </source>
</evidence>
<proteinExistence type="predicted"/>
<dbReference type="PROSITE" id="PS51272">
    <property type="entry name" value="SLH"/>
    <property type="match status" value="3"/>
</dbReference>
<dbReference type="RefSeq" id="WP_199020041.1">
    <property type="nucleotide sequence ID" value="NZ_JAELUP010000077.1"/>
</dbReference>
<dbReference type="PANTHER" id="PTHR43308:SF5">
    <property type="entry name" value="S-LAYER PROTEIN _ PEPTIDOGLYCAN ENDO-BETA-N-ACETYLGLUCOSAMINIDASE"/>
    <property type="match status" value="1"/>
</dbReference>
<dbReference type="InterPro" id="IPR013783">
    <property type="entry name" value="Ig-like_fold"/>
</dbReference>
<dbReference type="Gene3D" id="2.60.40.10">
    <property type="entry name" value="Immunoglobulins"/>
    <property type="match status" value="6"/>
</dbReference>
<gene>
    <name evidence="4" type="ORF">JFN88_14705</name>
</gene>
<dbReference type="AlphaFoldDB" id="A0A934J8V4"/>
<feature type="domain" description="Ig-like" evidence="2">
    <location>
        <begin position="552"/>
        <end position="639"/>
    </location>
</feature>
<sequence length="1087" mass="113672">MRNRHQHPITRIIASILLVGIAVSQVLFGQAFASVDAEMPTIISQPSRMTVLPGDTATLSVSASVNDGGTLSYQWYADGVGAIVNATGSSYSVPTNTVGTTRYFVIVTNTNNNAPGYRVKSVASNGATVKVIDVQEPTITFQPQSQTVVKNDSISLSVIASVSDGGTLSYQWYGNTTNSTDGGTAIDGATDATYSVPTSVTGTTYYYAVATNTRSGSNGSKTATAASEVVKIVVLGSANAETPTITSQPSGMTVLPGDTATLSVSASVNDGGTLSYQWYADGVGAIVNATGSSYSVPTNIVGTTRYFVIVINTNNNVPGYRVKSVTSNGVAVKVADVQEPTITFQPQSRTVVKNDSVSLSVIALVNDGGTLSYQWYGNTTNSTDGGTAIDGATDATYSVPTSVTGTTYYYVVATNTRSGSNGPRTATAASEVVKVTVNALVDAETPTIDTQPTDATVNVGDNASLSVSASVSDGGTVSYQWYSNTTSSTSGGTLINGATSATYNEPTTVAGTSYYYVIVTNTNNGATGSTTATATSEVAKVTVNALVDAATPNITGQPSDAKVNVGDTVSLSVTATVSDVGTLSYQWYSNTTNSNSGGTAISGATNATYSAPTSTADSFFYYVVVTNTNSGATGSTTATATSVVAKVVVKAAGGGTGVGGGSPGGGSNGGGASATDGNSETDIPTYKVTESVQNNRKIAYAKVNTVGLKRLLASEGEHATVRIQLLGDAEVFAIELTVQMFEDMIRKDATVGIETGKGSFNLPAKEIRMAYLAKQLGQDASLSEIQIQIQVASPAVEFQKAIENVVQSGGYTLVAPPVEFRITAQYRDKIVEISKFDSYVSRMITVPEGIDPTKVTTAIVVEPNGSFRQVPTKVVQMDGKSYVVVSSFTNSVYAVVQNKVLFSDITNHWAQSIVNEMGSRMIVQGTGDGKFYPDRAITRAEFVAILVRGLGLRPEEGPSVFFDVQEEVWYYSTVNAAYTYKLISGYEDGTFRGNDSITRQEAMVMIAKAMKLTGLKNKTGDTRSFERIDTYTDAAHISSWARKGIIQCLQSGIVTGRSTAELAPTSPITRAEVATIVQRLLQKSDLI</sequence>
<dbReference type="SUPFAM" id="SSF48726">
    <property type="entry name" value="Immunoglobulin"/>
    <property type="match status" value="4"/>
</dbReference>
<keyword evidence="5" id="KW-1185">Reference proteome</keyword>
<evidence type="ECO:0000256" key="1">
    <source>
        <dbReference type="SAM" id="MobiDB-lite"/>
    </source>
</evidence>
<feature type="domain" description="SLH" evidence="3">
    <location>
        <begin position="957"/>
        <end position="1020"/>
    </location>
</feature>
<feature type="domain" description="SLH" evidence="3">
    <location>
        <begin position="897"/>
        <end position="956"/>
    </location>
</feature>
<dbReference type="Pfam" id="PF00395">
    <property type="entry name" value="SLH"/>
    <property type="match status" value="3"/>
</dbReference>
<dbReference type="InterPro" id="IPR036179">
    <property type="entry name" value="Ig-like_dom_sf"/>
</dbReference>
<feature type="domain" description="Ig-like" evidence="2">
    <location>
        <begin position="446"/>
        <end position="533"/>
    </location>
</feature>
<accession>A0A934J8V4</accession>
<feature type="region of interest" description="Disordered" evidence="1">
    <location>
        <begin position="656"/>
        <end position="682"/>
    </location>
</feature>
<evidence type="ECO:0000259" key="3">
    <source>
        <dbReference type="PROSITE" id="PS51272"/>
    </source>
</evidence>
<reference evidence="4" key="1">
    <citation type="submission" date="2020-12" db="EMBL/GenBank/DDBJ databases">
        <authorList>
            <person name="Huq M.A."/>
        </authorList>
    </citation>
    <scope>NUCLEOTIDE SEQUENCE</scope>
    <source>
        <strain evidence="4">MAHUQ-46</strain>
    </source>
</reference>
<dbReference type="InterPro" id="IPR003599">
    <property type="entry name" value="Ig_sub"/>
</dbReference>
<dbReference type="EMBL" id="JAELUP010000077">
    <property type="protein sequence ID" value="MBJ6362495.1"/>
    <property type="molecule type" value="Genomic_DNA"/>
</dbReference>
<dbReference type="PANTHER" id="PTHR43308">
    <property type="entry name" value="OUTER MEMBRANE PROTEIN ALPHA-RELATED"/>
    <property type="match status" value="1"/>
</dbReference>
<evidence type="ECO:0000313" key="5">
    <source>
        <dbReference type="Proteomes" id="UP000640274"/>
    </source>
</evidence>
<comment type="caution">
    <text evidence="4">The sequence shown here is derived from an EMBL/GenBank/DDBJ whole genome shotgun (WGS) entry which is preliminary data.</text>
</comment>
<dbReference type="PROSITE" id="PS50835">
    <property type="entry name" value="IG_LIKE"/>
    <property type="match status" value="2"/>
</dbReference>
<name>A0A934J8V4_9BACL</name>
<dbReference type="InterPro" id="IPR001119">
    <property type="entry name" value="SLH_dom"/>
</dbReference>
<protein>
    <submittedName>
        <fullName evidence="4">S-layer homology domain-containing protein</fullName>
    </submittedName>
</protein>
<evidence type="ECO:0000313" key="4">
    <source>
        <dbReference type="EMBL" id="MBJ6362495.1"/>
    </source>
</evidence>
<dbReference type="InterPro" id="IPR007110">
    <property type="entry name" value="Ig-like_dom"/>
</dbReference>
<feature type="compositionally biased region" description="Gly residues" evidence="1">
    <location>
        <begin position="656"/>
        <end position="672"/>
    </location>
</feature>
<organism evidence="4 5">
    <name type="scientific">Paenibacillus roseus</name>
    <dbReference type="NCBI Taxonomy" id="2798579"/>
    <lineage>
        <taxon>Bacteria</taxon>
        <taxon>Bacillati</taxon>
        <taxon>Bacillota</taxon>
        <taxon>Bacilli</taxon>
        <taxon>Bacillales</taxon>
        <taxon>Paenibacillaceae</taxon>
        <taxon>Paenibacillus</taxon>
    </lineage>
</organism>
<dbReference type="Proteomes" id="UP000640274">
    <property type="component" value="Unassembled WGS sequence"/>
</dbReference>
<dbReference type="InterPro" id="IPR051465">
    <property type="entry name" value="Cell_Envelope_Struct_Comp"/>
</dbReference>
<dbReference type="SMART" id="SM00409">
    <property type="entry name" value="IG"/>
    <property type="match status" value="5"/>
</dbReference>
<feature type="domain" description="SLH" evidence="3">
    <location>
        <begin position="1028"/>
        <end position="1087"/>
    </location>
</feature>